<reference evidence="1 2" key="1">
    <citation type="submission" date="2020-08" db="EMBL/GenBank/DDBJ databases">
        <title>Genomic Encyclopedia of Type Strains, Phase III (KMG-III): the genomes of soil and plant-associated and newly described type strains.</title>
        <authorList>
            <person name="Whitman W."/>
        </authorList>
    </citation>
    <scope>NUCLEOTIDE SEQUENCE [LARGE SCALE GENOMIC DNA]</scope>
    <source>
        <strain evidence="1 2">CECT 8234</strain>
    </source>
</reference>
<dbReference type="EMBL" id="JACHXW010000001">
    <property type="protein sequence ID" value="MBB3150015.1"/>
    <property type="molecule type" value="Genomic_DNA"/>
</dbReference>
<organism evidence="1 2">
    <name type="scientific">Paenibacillus endophyticus</name>
    <dbReference type="NCBI Taxonomy" id="1294268"/>
    <lineage>
        <taxon>Bacteria</taxon>
        <taxon>Bacillati</taxon>
        <taxon>Bacillota</taxon>
        <taxon>Bacilli</taxon>
        <taxon>Bacillales</taxon>
        <taxon>Paenibacillaceae</taxon>
        <taxon>Paenibacillus</taxon>
    </lineage>
</organism>
<dbReference type="AlphaFoldDB" id="A0A7W5C3F7"/>
<proteinExistence type="predicted"/>
<protein>
    <submittedName>
        <fullName evidence="1">Putative peroxiredoxin</fullName>
    </submittedName>
</protein>
<name>A0A7W5C3F7_9BACL</name>
<keyword evidence="2" id="KW-1185">Reference proteome</keyword>
<dbReference type="SUPFAM" id="SSF75169">
    <property type="entry name" value="DsrEFH-like"/>
    <property type="match status" value="1"/>
</dbReference>
<gene>
    <name evidence="1" type="ORF">FHS16_000047</name>
</gene>
<dbReference type="Proteomes" id="UP000518605">
    <property type="component" value="Unassembled WGS sequence"/>
</dbReference>
<accession>A0A7W5C3F7</accession>
<comment type="caution">
    <text evidence="1">The sequence shown here is derived from an EMBL/GenBank/DDBJ whole genome shotgun (WGS) entry which is preliminary data.</text>
</comment>
<dbReference type="InterPro" id="IPR027396">
    <property type="entry name" value="DsrEFH-like"/>
</dbReference>
<dbReference type="RefSeq" id="WP_183557220.1">
    <property type="nucleotide sequence ID" value="NZ_CBCSLB010000001.1"/>
</dbReference>
<evidence type="ECO:0000313" key="1">
    <source>
        <dbReference type="EMBL" id="MBB3150015.1"/>
    </source>
</evidence>
<sequence length="121" mass="13225">MSTNKYLIIIQANQQDMGKAMHGLLYGQELHEAGMEVEIYFDGAGTQWPNEFTKPDHLLNPLYKQVMKTGIIKGGCGACAGAFDVVEEVRQAGVQLVGSEGNGGHLSFSQFMKDGYMPIIL</sequence>
<dbReference type="Gene3D" id="3.40.1260.10">
    <property type="entry name" value="DsrEFH-like"/>
    <property type="match status" value="1"/>
</dbReference>
<evidence type="ECO:0000313" key="2">
    <source>
        <dbReference type="Proteomes" id="UP000518605"/>
    </source>
</evidence>